<dbReference type="AlphaFoldDB" id="A0A1H8SWN9"/>
<dbReference type="EMBL" id="FODD01000046">
    <property type="protein sequence ID" value="SEO82945.1"/>
    <property type="molecule type" value="Genomic_DNA"/>
</dbReference>
<dbReference type="Proteomes" id="UP000181951">
    <property type="component" value="Unassembled WGS sequence"/>
</dbReference>
<reference evidence="1 2" key="1">
    <citation type="submission" date="2016-10" db="EMBL/GenBank/DDBJ databases">
        <authorList>
            <person name="de Groot N.N."/>
        </authorList>
    </citation>
    <scope>NUCLEOTIDE SEQUENCE [LARGE SCALE GENOMIC DNA]</scope>
    <source>
        <strain evidence="1 2">CGMCC 4.2026</strain>
    </source>
</reference>
<dbReference type="STRING" id="310780.SAMN05216267_104616"/>
<name>A0A1H8SWN9_9ACTN</name>
<protein>
    <submittedName>
        <fullName evidence="1">Uncharacterized protein</fullName>
    </submittedName>
</protein>
<accession>A0A1H8SWN9</accession>
<evidence type="ECO:0000313" key="2">
    <source>
        <dbReference type="Proteomes" id="UP000181951"/>
    </source>
</evidence>
<evidence type="ECO:0000313" key="1">
    <source>
        <dbReference type="EMBL" id="SEO82945.1"/>
    </source>
</evidence>
<keyword evidence="2" id="KW-1185">Reference proteome</keyword>
<dbReference type="RefSeq" id="WP_069464229.1">
    <property type="nucleotide sequence ID" value="NZ_FODD01000046.1"/>
</dbReference>
<organism evidence="1 2">
    <name type="scientific">Actinacidiphila rubida</name>
    <dbReference type="NCBI Taxonomy" id="310780"/>
    <lineage>
        <taxon>Bacteria</taxon>
        <taxon>Bacillati</taxon>
        <taxon>Actinomycetota</taxon>
        <taxon>Actinomycetes</taxon>
        <taxon>Kitasatosporales</taxon>
        <taxon>Streptomycetaceae</taxon>
        <taxon>Actinacidiphila</taxon>
    </lineage>
</organism>
<sequence>MISFARHRQNPATPEEIADLRLNILERQVRDLSIANVKAENEHRAQAAIIRRRNAQVALLGETLRRLLLAYCALGRVRDTSRPARVLDTGTPGVEVTPR</sequence>
<proteinExistence type="predicted"/>
<gene>
    <name evidence="1" type="ORF">SAMN05216267_104616</name>
</gene>